<feature type="signal peptide" evidence="4">
    <location>
        <begin position="1"/>
        <end position="24"/>
    </location>
</feature>
<evidence type="ECO:0000256" key="1">
    <source>
        <dbReference type="ARBA" id="ARBA00022801"/>
    </source>
</evidence>
<name>A0A3S4WZU0_SERFO</name>
<dbReference type="PANTHER" id="PTHR46517">
    <property type="entry name" value="FRUCTOSE-2,6-BISPHOSPHATASE TIGAR"/>
    <property type="match status" value="1"/>
</dbReference>
<evidence type="ECO:0000256" key="4">
    <source>
        <dbReference type="SAM" id="SignalP"/>
    </source>
</evidence>
<feature type="active site" description="Tele-phosphohistidine intermediate" evidence="2">
    <location>
        <position position="37"/>
    </location>
</feature>
<dbReference type="AlphaFoldDB" id="A0A3S4WZU0"/>
<feature type="binding site" evidence="3">
    <location>
        <begin position="36"/>
        <end position="43"/>
    </location>
    <ligand>
        <name>substrate</name>
    </ligand>
</feature>
<dbReference type="Gene3D" id="3.40.50.1240">
    <property type="entry name" value="Phosphoglycerate mutase-like"/>
    <property type="match status" value="1"/>
</dbReference>
<dbReference type="Proteomes" id="UP000270487">
    <property type="component" value="Chromosome"/>
</dbReference>
<feature type="chain" id="PRO_5018532295" evidence="4">
    <location>
        <begin position="25"/>
        <end position="262"/>
    </location>
</feature>
<dbReference type="GO" id="GO:0004331">
    <property type="term" value="F:fructose-2,6-bisphosphate 2-phosphatase activity"/>
    <property type="evidence" value="ECO:0007669"/>
    <property type="project" value="TreeGrafter"/>
</dbReference>
<dbReference type="CDD" id="cd07067">
    <property type="entry name" value="HP_PGM_like"/>
    <property type="match status" value="1"/>
</dbReference>
<organism evidence="5 6">
    <name type="scientific">Serratia fonticola</name>
    <dbReference type="NCBI Taxonomy" id="47917"/>
    <lineage>
        <taxon>Bacteria</taxon>
        <taxon>Pseudomonadati</taxon>
        <taxon>Pseudomonadota</taxon>
        <taxon>Gammaproteobacteria</taxon>
        <taxon>Enterobacterales</taxon>
        <taxon>Yersiniaceae</taxon>
        <taxon>Serratia</taxon>
    </lineage>
</organism>
<evidence type="ECO:0000256" key="3">
    <source>
        <dbReference type="PIRSR" id="PIRSR613078-2"/>
    </source>
</evidence>
<proteinExistence type="predicted"/>
<evidence type="ECO:0000256" key="2">
    <source>
        <dbReference type="PIRSR" id="PIRSR613078-1"/>
    </source>
</evidence>
<dbReference type="Pfam" id="PF00300">
    <property type="entry name" value="His_Phos_1"/>
    <property type="match status" value="2"/>
</dbReference>
<evidence type="ECO:0000313" key="5">
    <source>
        <dbReference type="EMBL" id="VEI62424.1"/>
    </source>
</evidence>
<sequence>MKIKTWLLASVLAVSSAAAFNVTAAQSDSVDIYFARHGKTLLNTYDRVQGWADSPLTPAGIETARYLGAGLKGIPFDSFYTSDAGRQRETMQVILKEMGKSDAKVTELTDLREMFFGGFEGRANAEMADAAAKKLGLASGGEMFKQMGEGKISLIPMVDAITQSDDKQEAESALQVKTRMQQALHTMVQNAVKNGDKNILAVSSGLSMQMMISDMTDNPNKNKPLTNAAVVKMTYKDGKYTVTDIGDMTYVAKGKALLNKAP</sequence>
<protein>
    <submittedName>
        <fullName evidence="5">Alpha-ribazole phosphatase</fullName>
        <ecNumber evidence="5">3.1.3.73</ecNumber>
    </submittedName>
</protein>
<dbReference type="EMBL" id="LR134492">
    <property type="protein sequence ID" value="VEI62424.1"/>
    <property type="molecule type" value="Genomic_DNA"/>
</dbReference>
<dbReference type="GO" id="GO:0043755">
    <property type="term" value="F:alpha-ribazole phosphatase activity"/>
    <property type="evidence" value="ECO:0007669"/>
    <property type="project" value="UniProtKB-EC"/>
</dbReference>
<dbReference type="InterPro" id="IPR013078">
    <property type="entry name" value="His_Pase_superF_clade-1"/>
</dbReference>
<dbReference type="InterPro" id="IPR051695">
    <property type="entry name" value="Phosphoglycerate_Mutase"/>
</dbReference>
<dbReference type="PANTHER" id="PTHR46517:SF1">
    <property type="entry name" value="FRUCTOSE-2,6-BISPHOSPHATASE TIGAR"/>
    <property type="match status" value="1"/>
</dbReference>
<evidence type="ECO:0000313" key="6">
    <source>
        <dbReference type="Proteomes" id="UP000270487"/>
    </source>
</evidence>
<dbReference type="EC" id="3.1.3.73" evidence="5"/>
<feature type="active site" description="Proton donor/acceptor" evidence="2">
    <location>
        <position position="113"/>
    </location>
</feature>
<dbReference type="GO" id="GO:0043456">
    <property type="term" value="P:regulation of pentose-phosphate shunt"/>
    <property type="evidence" value="ECO:0007669"/>
    <property type="project" value="TreeGrafter"/>
</dbReference>
<keyword evidence="4" id="KW-0732">Signal</keyword>
<dbReference type="InterPro" id="IPR029033">
    <property type="entry name" value="His_PPase_superfam"/>
</dbReference>
<gene>
    <name evidence="5" type="primary">cobC_1</name>
    <name evidence="5" type="ORF">NCTC13193_00347</name>
</gene>
<reference evidence="5 6" key="1">
    <citation type="submission" date="2018-12" db="EMBL/GenBank/DDBJ databases">
        <authorList>
            <consortium name="Pathogen Informatics"/>
        </authorList>
    </citation>
    <scope>NUCLEOTIDE SEQUENCE [LARGE SCALE GENOMIC DNA]</scope>
    <source>
        <strain evidence="5 6">NCTC13193</strain>
    </source>
</reference>
<dbReference type="GO" id="GO:0045820">
    <property type="term" value="P:negative regulation of glycolytic process"/>
    <property type="evidence" value="ECO:0007669"/>
    <property type="project" value="TreeGrafter"/>
</dbReference>
<dbReference type="SUPFAM" id="SSF53254">
    <property type="entry name" value="Phosphoglycerate mutase-like"/>
    <property type="match status" value="1"/>
</dbReference>
<dbReference type="SMART" id="SM00855">
    <property type="entry name" value="PGAM"/>
    <property type="match status" value="1"/>
</dbReference>
<feature type="binding site" evidence="3">
    <location>
        <position position="86"/>
    </location>
    <ligand>
        <name>substrate</name>
    </ligand>
</feature>
<accession>A0A3S4WZU0</accession>
<keyword evidence="1 5" id="KW-0378">Hydrolase</keyword>
<dbReference type="GO" id="GO:0005829">
    <property type="term" value="C:cytosol"/>
    <property type="evidence" value="ECO:0007669"/>
    <property type="project" value="TreeGrafter"/>
</dbReference>